<name>A0ABQ6INW0_9MICO</name>
<reference evidence="4" key="1">
    <citation type="journal article" date="2019" name="Int. J. Syst. Evol. Microbiol.">
        <title>The Global Catalogue of Microorganisms (GCM) 10K type strain sequencing project: providing services to taxonomists for standard genome sequencing and annotation.</title>
        <authorList>
            <consortium name="The Broad Institute Genomics Platform"/>
            <consortium name="The Broad Institute Genome Sequencing Center for Infectious Disease"/>
            <person name="Wu L."/>
            <person name="Ma J."/>
        </authorList>
    </citation>
    <scope>NUCLEOTIDE SEQUENCE [LARGE SCALE GENOMIC DNA]</scope>
    <source>
        <strain evidence="4">NBRC 113072</strain>
    </source>
</reference>
<accession>A0ABQ6INW0</accession>
<feature type="domain" description="LUD" evidence="2">
    <location>
        <begin position="50"/>
        <end position="222"/>
    </location>
</feature>
<feature type="region of interest" description="Disordered" evidence="1">
    <location>
        <begin position="20"/>
        <end position="40"/>
    </location>
</feature>
<evidence type="ECO:0000313" key="4">
    <source>
        <dbReference type="Proteomes" id="UP001157126"/>
    </source>
</evidence>
<dbReference type="EMBL" id="BSUO01000001">
    <property type="protein sequence ID" value="GMA39126.1"/>
    <property type="molecule type" value="Genomic_DNA"/>
</dbReference>
<evidence type="ECO:0000259" key="2">
    <source>
        <dbReference type="Pfam" id="PF02589"/>
    </source>
</evidence>
<gene>
    <name evidence="3" type="primary">lutC</name>
    <name evidence="3" type="ORF">GCM10025883_11710</name>
</gene>
<dbReference type="RefSeq" id="WP_284303104.1">
    <property type="nucleotide sequence ID" value="NZ_BSUO01000001.1"/>
</dbReference>
<dbReference type="InterPro" id="IPR037171">
    <property type="entry name" value="NagB/RpiA_transferase-like"/>
</dbReference>
<proteinExistence type="predicted"/>
<sequence>MTTSTSAKDEILARIRTALSDVPDAGDTPPEQDTPVAWSYGRPTRTEGVLEVFVERVEDYKAEVVRCRAEEVPARIAEALSSREAGTVVVPAELDPAWREAISGAGIEIREDEPRLSRAELDATDAVVTACCVGAAESGTIMLDHRGDQGRRALSLVPDLHVCVVRADQVVSDVPEAVARIAPSVREQRQPITWISGGSATSDIELSRVEGVHGPRTLVVILAE</sequence>
<comment type="caution">
    <text evidence="3">The sequence shown here is derived from an EMBL/GenBank/DDBJ whole genome shotgun (WGS) entry which is preliminary data.</text>
</comment>
<evidence type="ECO:0000256" key="1">
    <source>
        <dbReference type="SAM" id="MobiDB-lite"/>
    </source>
</evidence>
<organism evidence="3 4">
    <name type="scientific">Mobilicoccus caccae</name>
    <dbReference type="NCBI Taxonomy" id="1859295"/>
    <lineage>
        <taxon>Bacteria</taxon>
        <taxon>Bacillati</taxon>
        <taxon>Actinomycetota</taxon>
        <taxon>Actinomycetes</taxon>
        <taxon>Micrococcales</taxon>
        <taxon>Dermatophilaceae</taxon>
        <taxon>Mobilicoccus</taxon>
    </lineage>
</organism>
<dbReference type="InterPro" id="IPR003741">
    <property type="entry name" value="LUD_dom"/>
</dbReference>
<dbReference type="Proteomes" id="UP001157126">
    <property type="component" value="Unassembled WGS sequence"/>
</dbReference>
<dbReference type="InterPro" id="IPR024185">
    <property type="entry name" value="FTHF_cligase-like_sf"/>
</dbReference>
<dbReference type="PANTHER" id="PTHR43682:SF1">
    <property type="entry name" value="LACTATE UTILIZATION PROTEIN C"/>
    <property type="match status" value="1"/>
</dbReference>
<dbReference type="Gene3D" id="3.40.50.10420">
    <property type="entry name" value="NagB/RpiA/CoA transferase-like"/>
    <property type="match status" value="1"/>
</dbReference>
<protein>
    <submittedName>
        <fullName evidence="3">Lactate utilization protein C</fullName>
    </submittedName>
</protein>
<dbReference type="SUPFAM" id="SSF100950">
    <property type="entry name" value="NagB/RpiA/CoA transferase-like"/>
    <property type="match status" value="1"/>
</dbReference>
<dbReference type="Pfam" id="PF02589">
    <property type="entry name" value="LUD_dom"/>
    <property type="match status" value="1"/>
</dbReference>
<evidence type="ECO:0000313" key="3">
    <source>
        <dbReference type="EMBL" id="GMA39126.1"/>
    </source>
</evidence>
<keyword evidence="4" id="KW-1185">Reference proteome</keyword>
<dbReference type="PANTHER" id="PTHR43682">
    <property type="entry name" value="LACTATE UTILIZATION PROTEIN C"/>
    <property type="match status" value="1"/>
</dbReference>